<reference evidence="3 4" key="2">
    <citation type="journal article" date="2015" name="Eukaryot. Cell">
        <title>Asexual propagation of a virulent clone complex in a human and feline outbreak of sporotrichosis.</title>
        <authorList>
            <person name="Teixeira Mde M."/>
            <person name="Rodrigues A.M."/>
            <person name="Tsui C.K."/>
            <person name="de Almeida L.G."/>
            <person name="Van Diepeningen A.D."/>
            <person name="van den Ende B.G."/>
            <person name="Fernandes G.F."/>
            <person name="Kano R."/>
            <person name="Hamelin R.C."/>
            <person name="Lopes-Bezerra L.M."/>
            <person name="Vasconcelos A.T."/>
            <person name="de Hoog S."/>
            <person name="de Camargo Z.P."/>
            <person name="Felipe M.S."/>
        </authorList>
    </citation>
    <scope>NUCLEOTIDE SEQUENCE [LARGE SCALE GENOMIC DNA]</scope>
    <source>
        <strain evidence="3 4">1099-18</strain>
    </source>
</reference>
<dbReference type="VEuPathDB" id="FungiDB:SPSK_02016"/>
<dbReference type="GeneID" id="27664191"/>
<evidence type="ECO:0000313" key="4">
    <source>
        <dbReference type="Proteomes" id="UP000033710"/>
    </source>
</evidence>
<sequence>MRLIWDAIVGCLTGQGWFGDWLLPEFGFAPRPKHAVWEGCMGSRSTNSGLQASQSQKGNRARSTAQSVARDVRVDIVFFVVFVFYLCSVILHIHV</sequence>
<evidence type="ECO:0000256" key="2">
    <source>
        <dbReference type="SAM" id="Phobius"/>
    </source>
</evidence>
<dbReference type="KEGG" id="ssck:SPSK_02016"/>
<feature type="transmembrane region" description="Helical" evidence="2">
    <location>
        <begin position="72"/>
        <end position="93"/>
    </location>
</feature>
<dbReference type="RefSeq" id="XP_016589813.1">
    <property type="nucleotide sequence ID" value="XM_016728914.1"/>
</dbReference>
<dbReference type="EMBL" id="AXCR01000005">
    <property type="protein sequence ID" value="KJR87137.1"/>
    <property type="molecule type" value="Genomic_DNA"/>
</dbReference>
<comment type="caution">
    <text evidence="3">The sequence shown here is derived from an EMBL/GenBank/DDBJ whole genome shotgun (WGS) entry which is preliminary data.</text>
</comment>
<protein>
    <submittedName>
        <fullName evidence="3">Uncharacterized protein</fullName>
    </submittedName>
</protein>
<evidence type="ECO:0000256" key="1">
    <source>
        <dbReference type="SAM" id="MobiDB-lite"/>
    </source>
</evidence>
<reference evidence="3 4" key="1">
    <citation type="journal article" date="2014" name="BMC Genomics">
        <title>Comparative genomics of the major fungal agents of human and animal Sporotrichosis: Sporothrix schenckii and Sporothrix brasiliensis.</title>
        <authorList>
            <person name="Teixeira M.M."/>
            <person name="de Almeida L.G."/>
            <person name="Kubitschek-Barreira P."/>
            <person name="Alves F.L."/>
            <person name="Kioshima E.S."/>
            <person name="Abadio A.K."/>
            <person name="Fernandes L."/>
            <person name="Derengowski L.S."/>
            <person name="Ferreira K.S."/>
            <person name="Souza R.C."/>
            <person name="Ruiz J.C."/>
            <person name="de Andrade N.C."/>
            <person name="Paes H.C."/>
            <person name="Nicola A.M."/>
            <person name="Albuquerque P."/>
            <person name="Gerber A.L."/>
            <person name="Martins V.P."/>
            <person name="Peconick L.D."/>
            <person name="Neto A.V."/>
            <person name="Chaucanez C.B."/>
            <person name="Silva P.A."/>
            <person name="Cunha O.L."/>
            <person name="de Oliveira F.F."/>
            <person name="dos Santos T.C."/>
            <person name="Barros A.L."/>
            <person name="Soares M.A."/>
            <person name="de Oliveira L.M."/>
            <person name="Marini M.M."/>
            <person name="Villalobos-Duno H."/>
            <person name="Cunha M.M."/>
            <person name="de Hoog S."/>
            <person name="da Silveira J.F."/>
            <person name="Henrissat B."/>
            <person name="Nino-Vega G.A."/>
            <person name="Cisalpino P.S."/>
            <person name="Mora-Montes H.M."/>
            <person name="Almeida S.R."/>
            <person name="Stajich J.E."/>
            <person name="Lopes-Bezerra L.M."/>
            <person name="Vasconcelos A.T."/>
            <person name="Felipe M.S."/>
        </authorList>
    </citation>
    <scope>NUCLEOTIDE SEQUENCE [LARGE SCALE GENOMIC DNA]</scope>
    <source>
        <strain evidence="3 4">1099-18</strain>
    </source>
</reference>
<proteinExistence type="predicted"/>
<organism evidence="3 4">
    <name type="scientific">Sporothrix schenckii 1099-18</name>
    <dbReference type="NCBI Taxonomy" id="1397361"/>
    <lineage>
        <taxon>Eukaryota</taxon>
        <taxon>Fungi</taxon>
        <taxon>Dikarya</taxon>
        <taxon>Ascomycota</taxon>
        <taxon>Pezizomycotina</taxon>
        <taxon>Sordariomycetes</taxon>
        <taxon>Sordariomycetidae</taxon>
        <taxon>Ophiostomatales</taxon>
        <taxon>Ophiostomataceae</taxon>
        <taxon>Sporothrix</taxon>
    </lineage>
</organism>
<keyword evidence="2" id="KW-0472">Membrane</keyword>
<accession>A0A0F2MBX4</accession>
<keyword evidence="2" id="KW-1133">Transmembrane helix</keyword>
<feature type="region of interest" description="Disordered" evidence="1">
    <location>
        <begin position="44"/>
        <end position="65"/>
    </location>
</feature>
<keyword evidence="2" id="KW-0812">Transmembrane</keyword>
<dbReference type="AlphaFoldDB" id="A0A0F2MBX4"/>
<evidence type="ECO:0000313" key="3">
    <source>
        <dbReference type="EMBL" id="KJR87137.1"/>
    </source>
</evidence>
<gene>
    <name evidence="3" type="ORF">SPSK_02016</name>
</gene>
<dbReference type="Proteomes" id="UP000033710">
    <property type="component" value="Unassembled WGS sequence"/>
</dbReference>
<name>A0A0F2MBX4_SPOSC</name>